<accession>A0A6B3NG87</accession>
<name>A0A6B3NG87_9CYAN</name>
<protein>
    <submittedName>
        <fullName evidence="1">Uncharacterized protein</fullName>
    </submittedName>
</protein>
<proteinExistence type="predicted"/>
<dbReference type="EMBL" id="JAAHFQ010001098">
    <property type="protein sequence ID" value="NER32169.1"/>
    <property type="molecule type" value="Genomic_DNA"/>
</dbReference>
<gene>
    <name evidence="1" type="ORF">F6J89_32355</name>
</gene>
<evidence type="ECO:0000313" key="1">
    <source>
        <dbReference type="EMBL" id="NER32169.1"/>
    </source>
</evidence>
<reference evidence="1" key="1">
    <citation type="submission" date="2019-11" db="EMBL/GenBank/DDBJ databases">
        <title>Genomic insights into an expanded diversity of filamentous marine cyanobacteria reveals the extraordinary biosynthetic potential of Moorea and Okeania.</title>
        <authorList>
            <person name="Ferreira Leao T."/>
            <person name="Wang M."/>
            <person name="Moss N."/>
            <person name="Da Silva R."/>
            <person name="Sanders J."/>
            <person name="Nurk S."/>
            <person name="Gurevich A."/>
            <person name="Humphrey G."/>
            <person name="Reher R."/>
            <person name="Zhu Q."/>
            <person name="Belda-Ferre P."/>
            <person name="Glukhov E."/>
            <person name="Rex R."/>
            <person name="Dorrestein P.C."/>
            <person name="Knight R."/>
            <person name="Pevzner P."/>
            <person name="Gerwick W.H."/>
            <person name="Gerwick L."/>
        </authorList>
    </citation>
    <scope>NUCLEOTIDE SEQUENCE</scope>
    <source>
        <strain evidence="1">SIO1C4</strain>
    </source>
</reference>
<comment type="caution">
    <text evidence="1">The sequence shown here is derived from an EMBL/GenBank/DDBJ whole genome shotgun (WGS) entry which is preliminary data.</text>
</comment>
<organism evidence="1">
    <name type="scientific">Symploca sp. SIO1C4</name>
    <dbReference type="NCBI Taxonomy" id="2607765"/>
    <lineage>
        <taxon>Bacteria</taxon>
        <taxon>Bacillati</taxon>
        <taxon>Cyanobacteriota</taxon>
        <taxon>Cyanophyceae</taxon>
        <taxon>Coleofasciculales</taxon>
        <taxon>Coleofasciculaceae</taxon>
        <taxon>Symploca</taxon>
    </lineage>
</organism>
<sequence length="188" mass="19928">MQGGNKFQELYQKSVICNPQVGILKVCRKAMTLACYMNTPCQLIWLALCLVIAGVKPVFAQPSITSTSTTNTNNLDLDGEGSAETHIVKVADLTVSTANANGYTLTVSSGDLSKFGGTEIGFQVTTVADDAPTPDAADFTTPIGDDYNLSTNTAGTENLDLYVKYTPANLQDPGTYTSTINLTVTDNP</sequence>
<dbReference type="AlphaFoldDB" id="A0A6B3NG87"/>